<organism evidence="2 3">
    <name type="scientific">Pseudosporangium ferrugineum</name>
    <dbReference type="NCBI Taxonomy" id="439699"/>
    <lineage>
        <taxon>Bacteria</taxon>
        <taxon>Bacillati</taxon>
        <taxon>Actinomycetota</taxon>
        <taxon>Actinomycetes</taxon>
        <taxon>Micromonosporales</taxon>
        <taxon>Micromonosporaceae</taxon>
        <taxon>Pseudosporangium</taxon>
    </lineage>
</organism>
<dbReference type="RefSeq" id="WP_106126457.1">
    <property type="nucleotide sequence ID" value="NZ_PVZG01000004.1"/>
</dbReference>
<evidence type="ECO:0000313" key="3">
    <source>
        <dbReference type="Proteomes" id="UP000239209"/>
    </source>
</evidence>
<keyword evidence="1" id="KW-0472">Membrane</keyword>
<dbReference type="EMBL" id="PVZG01000004">
    <property type="protein sequence ID" value="PRY30866.1"/>
    <property type="molecule type" value="Genomic_DNA"/>
</dbReference>
<protein>
    <submittedName>
        <fullName evidence="2">Uncharacterized protein</fullName>
    </submittedName>
</protein>
<comment type="caution">
    <text evidence="2">The sequence shown here is derived from an EMBL/GenBank/DDBJ whole genome shotgun (WGS) entry which is preliminary data.</text>
</comment>
<evidence type="ECO:0000313" key="2">
    <source>
        <dbReference type="EMBL" id="PRY30866.1"/>
    </source>
</evidence>
<keyword evidence="3" id="KW-1185">Reference proteome</keyword>
<accession>A0A2T0SBS9</accession>
<dbReference type="AlphaFoldDB" id="A0A2T0SBS9"/>
<proteinExistence type="predicted"/>
<name>A0A2T0SBS9_9ACTN</name>
<dbReference type="OrthoDB" id="3628158at2"/>
<evidence type="ECO:0000256" key="1">
    <source>
        <dbReference type="SAM" id="Phobius"/>
    </source>
</evidence>
<keyword evidence="1" id="KW-0812">Transmembrane</keyword>
<sequence length="147" mass="15679">MRATVDDSRRTRLTTYVVLGVIFLILSGVALLTFRSARSDAQARAKADQYIAELTANGLRTPTQEQIVRVLGDDGGALCDDPSAGLRRAVLYGTLTNGAGGPGARPVIADNNVLKGQLLAIKVYCPEQLEDFAEVANDLKYADVARG</sequence>
<dbReference type="Proteomes" id="UP000239209">
    <property type="component" value="Unassembled WGS sequence"/>
</dbReference>
<reference evidence="2 3" key="1">
    <citation type="submission" date="2018-03" db="EMBL/GenBank/DDBJ databases">
        <title>Genomic Encyclopedia of Archaeal and Bacterial Type Strains, Phase II (KMG-II): from individual species to whole genera.</title>
        <authorList>
            <person name="Goeker M."/>
        </authorList>
    </citation>
    <scope>NUCLEOTIDE SEQUENCE [LARGE SCALE GENOMIC DNA]</scope>
    <source>
        <strain evidence="2 3">DSM 45348</strain>
    </source>
</reference>
<keyword evidence="1" id="KW-1133">Transmembrane helix</keyword>
<feature type="transmembrane region" description="Helical" evidence="1">
    <location>
        <begin position="13"/>
        <end position="34"/>
    </location>
</feature>
<gene>
    <name evidence="2" type="ORF">CLV70_104418</name>
</gene>